<accession>A0A4U7AXC0</accession>
<proteinExistence type="predicted"/>
<comment type="caution">
    <text evidence="2">The sequence shown here is derived from an EMBL/GenBank/DDBJ whole genome shotgun (WGS) entry which is preliminary data.</text>
</comment>
<dbReference type="PANTHER" id="PTHR42085">
    <property type="entry name" value="F-BOX DOMAIN-CONTAINING PROTEIN"/>
    <property type="match status" value="1"/>
</dbReference>
<sequence length="343" mass="38358">MPRKSRKKPAVGTKTSTSAGRRIIPDTSADDAIAHAKVAYDPDLSDQAIEHAISKTAIARAGFSYRFDGDSPISHPSTDGNVSVQSIFVASKTGFSIEKTIIPSGPHKGRFALVFDPFPAKKNVFRFMDLPAEIRIMVYRLLVVRPEKIVLSGSNRKCAFKCYHSRELRGLVMLQINNDIRQEAMAVFMRENVFDFLKTSLVDKFMSLYGDNSNMIRRIEISGQLCRSSFAKCARALARASHLQTLVLPSSRFIRRHLVSMLRPWFLEQGLTQGNPAEQVREAADRLIDIVDIQEYCADCRGCHGKDYEKTCSLCDGSCICHQQVLEGLAEVKADLLLILNLE</sequence>
<evidence type="ECO:0000313" key="3">
    <source>
        <dbReference type="Proteomes" id="UP000308133"/>
    </source>
</evidence>
<gene>
    <name evidence="2" type="ORF">C1H76_5976</name>
</gene>
<name>A0A4U7AXC0_9PEZI</name>
<protein>
    <submittedName>
        <fullName evidence="2">Uncharacterized protein</fullName>
    </submittedName>
</protein>
<dbReference type="AlphaFoldDB" id="A0A4U7AXC0"/>
<dbReference type="InterPro" id="IPR038883">
    <property type="entry name" value="AN11006-like"/>
</dbReference>
<evidence type="ECO:0000256" key="1">
    <source>
        <dbReference type="SAM" id="MobiDB-lite"/>
    </source>
</evidence>
<organism evidence="2 3">
    <name type="scientific">Elsinoe australis</name>
    <dbReference type="NCBI Taxonomy" id="40998"/>
    <lineage>
        <taxon>Eukaryota</taxon>
        <taxon>Fungi</taxon>
        <taxon>Dikarya</taxon>
        <taxon>Ascomycota</taxon>
        <taxon>Pezizomycotina</taxon>
        <taxon>Dothideomycetes</taxon>
        <taxon>Dothideomycetidae</taxon>
        <taxon>Myriangiales</taxon>
        <taxon>Elsinoaceae</taxon>
        <taxon>Elsinoe</taxon>
    </lineage>
</organism>
<evidence type="ECO:0000313" key="2">
    <source>
        <dbReference type="EMBL" id="TKX21481.1"/>
    </source>
</evidence>
<reference evidence="2 3" key="1">
    <citation type="submission" date="2018-02" db="EMBL/GenBank/DDBJ databases">
        <title>Draft genome sequences of Elsinoe sp., causing black scab on jojoba.</title>
        <authorList>
            <person name="Stodart B."/>
            <person name="Jeffress S."/>
            <person name="Ash G."/>
            <person name="Arun Chinnappa K."/>
        </authorList>
    </citation>
    <scope>NUCLEOTIDE SEQUENCE [LARGE SCALE GENOMIC DNA]</scope>
    <source>
        <strain evidence="2 3">Hillstone_2</strain>
    </source>
</reference>
<dbReference type="Proteomes" id="UP000308133">
    <property type="component" value="Unassembled WGS sequence"/>
</dbReference>
<feature type="region of interest" description="Disordered" evidence="1">
    <location>
        <begin position="1"/>
        <end position="21"/>
    </location>
</feature>
<dbReference type="EMBL" id="PTQR01000080">
    <property type="protein sequence ID" value="TKX21481.1"/>
    <property type="molecule type" value="Genomic_DNA"/>
</dbReference>
<dbReference type="PANTHER" id="PTHR42085:SF7">
    <property type="entry name" value="F-BOX DOMAIN-CONTAINING PROTEIN"/>
    <property type="match status" value="1"/>
</dbReference>